<dbReference type="PROSITE" id="PS50977">
    <property type="entry name" value="HTH_TETR_2"/>
    <property type="match status" value="1"/>
</dbReference>
<dbReference type="PRINTS" id="PR00455">
    <property type="entry name" value="HTHTETR"/>
</dbReference>
<dbReference type="PANTHER" id="PTHR47506:SF7">
    <property type="entry name" value="TRANSCRIPTIONAL REGULATORY PROTEIN"/>
    <property type="match status" value="1"/>
</dbReference>
<evidence type="ECO:0000256" key="1">
    <source>
        <dbReference type="ARBA" id="ARBA00023015"/>
    </source>
</evidence>
<name>A0AAD4FQA3_9GAMM</name>
<evidence type="ECO:0000259" key="5">
    <source>
        <dbReference type="PROSITE" id="PS50977"/>
    </source>
</evidence>
<evidence type="ECO:0000313" key="6">
    <source>
        <dbReference type="EMBL" id="KAF7764809.1"/>
    </source>
</evidence>
<evidence type="ECO:0000256" key="3">
    <source>
        <dbReference type="ARBA" id="ARBA00023163"/>
    </source>
</evidence>
<dbReference type="GO" id="GO:0003677">
    <property type="term" value="F:DNA binding"/>
    <property type="evidence" value="ECO:0007669"/>
    <property type="project" value="UniProtKB-UniRule"/>
</dbReference>
<dbReference type="Gene3D" id="1.10.10.60">
    <property type="entry name" value="Homeodomain-like"/>
    <property type="match status" value="1"/>
</dbReference>
<dbReference type="AlphaFoldDB" id="A0AAD4FQA3"/>
<evidence type="ECO:0000256" key="4">
    <source>
        <dbReference type="PROSITE-ProRule" id="PRU00335"/>
    </source>
</evidence>
<dbReference type="RefSeq" id="WP_010364322.1">
    <property type="nucleotide sequence ID" value="NZ_AHBZ03000027.1"/>
</dbReference>
<dbReference type="SUPFAM" id="SSF46689">
    <property type="entry name" value="Homeodomain-like"/>
    <property type="match status" value="1"/>
</dbReference>
<reference evidence="6" key="1">
    <citation type="journal article" date="2012" name="J. Bacteriol.">
        <title>Genome sequences of type strains of seven species of the marine bacterium Pseudoalteromonas.</title>
        <authorList>
            <person name="Xie B.B."/>
            <person name="Shu Y.L."/>
            <person name="Qin Q.L."/>
            <person name="Rong J.C."/>
            <person name="Zhang X.Y."/>
            <person name="Chen X.L."/>
            <person name="Shi M."/>
            <person name="He H.L."/>
            <person name="Zhou B.C."/>
            <person name="Zhang Y.Z."/>
        </authorList>
    </citation>
    <scope>NUCLEOTIDE SEQUENCE</scope>
    <source>
        <strain evidence="6">DSM 8771</strain>
    </source>
</reference>
<gene>
    <name evidence="6" type="ORF">PCIT_b0883</name>
</gene>
<dbReference type="Proteomes" id="UP000016487">
    <property type="component" value="Unassembled WGS sequence"/>
</dbReference>
<dbReference type="EMBL" id="AHBZ03000027">
    <property type="protein sequence ID" value="KAF7764809.1"/>
    <property type="molecule type" value="Genomic_DNA"/>
</dbReference>
<evidence type="ECO:0000313" key="7">
    <source>
        <dbReference type="Proteomes" id="UP000016487"/>
    </source>
</evidence>
<accession>A0AAD4FQA3</accession>
<dbReference type="InterPro" id="IPR009057">
    <property type="entry name" value="Homeodomain-like_sf"/>
</dbReference>
<feature type="DNA-binding region" description="H-T-H motif" evidence="4">
    <location>
        <begin position="32"/>
        <end position="51"/>
    </location>
</feature>
<comment type="caution">
    <text evidence="6">The sequence shown here is derived from an EMBL/GenBank/DDBJ whole genome shotgun (WGS) entry which is preliminary data.</text>
</comment>
<feature type="domain" description="HTH tetR-type" evidence="5">
    <location>
        <begin position="9"/>
        <end position="69"/>
    </location>
</feature>
<sequence>MPWDANHKHQSRQRILEAAAQLFVARGFDGVGIDDVMQQANMTRGAFYSHFKSKSELYHEAIPVAGFIAKEQLEAGCSNSFNLLKHNYLNQHKGADDTQFCPIALLISDIRHRDPAIRKTYEKVFAGFVEYINSHVNERSAALAQAATMIGAVALAQTLTDESLKAELLAACEAATRCEQE</sequence>
<organism evidence="6 7">
    <name type="scientific">Pseudoalteromonas citrea</name>
    <dbReference type="NCBI Taxonomy" id="43655"/>
    <lineage>
        <taxon>Bacteria</taxon>
        <taxon>Pseudomonadati</taxon>
        <taxon>Pseudomonadota</taxon>
        <taxon>Gammaproteobacteria</taxon>
        <taxon>Alteromonadales</taxon>
        <taxon>Pseudoalteromonadaceae</taxon>
        <taxon>Pseudoalteromonas</taxon>
    </lineage>
</organism>
<proteinExistence type="predicted"/>
<dbReference type="InterPro" id="IPR001647">
    <property type="entry name" value="HTH_TetR"/>
</dbReference>
<dbReference type="Gene3D" id="1.10.357.10">
    <property type="entry name" value="Tetracycline Repressor, domain 2"/>
    <property type="match status" value="1"/>
</dbReference>
<keyword evidence="3" id="KW-0804">Transcription</keyword>
<keyword evidence="2 4" id="KW-0238">DNA-binding</keyword>
<protein>
    <recommendedName>
        <fullName evidence="5">HTH tetR-type domain-containing protein</fullName>
    </recommendedName>
</protein>
<evidence type="ECO:0000256" key="2">
    <source>
        <dbReference type="ARBA" id="ARBA00023125"/>
    </source>
</evidence>
<dbReference type="PANTHER" id="PTHR47506">
    <property type="entry name" value="TRANSCRIPTIONAL REGULATORY PROTEIN"/>
    <property type="match status" value="1"/>
</dbReference>
<dbReference type="Pfam" id="PF00440">
    <property type="entry name" value="TetR_N"/>
    <property type="match status" value="1"/>
</dbReference>
<reference evidence="6" key="2">
    <citation type="submission" date="2015-03" db="EMBL/GenBank/DDBJ databases">
        <title>Genome sequence of Pseudoalteromonas citrea.</title>
        <authorList>
            <person name="Xie B.-B."/>
            <person name="Rong J.-C."/>
            <person name="Qin Q.-L."/>
            <person name="Zhang Y.-Z."/>
        </authorList>
    </citation>
    <scope>NUCLEOTIDE SEQUENCE</scope>
    <source>
        <strain evidence="6">DSM 8771</strain>
    </source>
</reference>
<dbReference type="InterPro" id="IPR036271">
    <property type="entry name" value="Tet_transcr_reg_TetR-rel_C_sf"/>
</dbReference>
<keyword evidence="1" id="KW-0805">Transcription regulation</keyword>
<dbReference type="SUPFAM" id="SSF48498">
    <property type="entry name" value="Tetracyclin repressor-like, C-terminal domain"/>
    <property type="match status" value="1"/>
</dbReference>